<dbReference type="InterPro" id="IPR018311">
    <property type="entry name" value="Autoind_synth_CS"/>
</dbReference>
<evidence type="ECO:0000256" key="7">
    <source>
        <dbReference type="PROSITE-ProRule" id="PRU00533"/>
    </source>
</evidence>
<organism evidence="8 9">
    <name type="scientific">Bradyrhizobium barranii subsp. apii</name>
    <dbReference type="NCBI Taxonomy" id="2819348"/>
    <lineage>
        <taxon>Bacteria</taxon>
        <taxon>Pseudomonadati</taxon>
        <taxon>Pseudomonadota</taxon>
        <taxon>Alphaproteobacteria</taxon>
        <taxon>Hyphomicrobiales</taxon>
        <taxon>Nitrobacteraceae</taxon>
        <taxon>Bradyrhizobium</taxon>
        <taxon>Bradyrhizobium barranii</taxon>
    </lineage>
</organism>
<gene>
    <name evidence="8" type="ORF">HAP41_0000049795</name>
</gene>
<comment type="catalytic activity">
    <reaction evidence="6">
        <text>a fatty acyl-[ACP] + S-adenosyl-L-methionine = an N-acyl-L-homoserine lactone + S-methyl-5'-thioadenosine + holo-[ACP] + H(+)</text>
        <dbReference type="Rhea" id="RHEA:10096"/>
        <dbReference type="Rhea" id="RHEA-COMP:9685"/>
        <dbReference type="Rhea" id="RHEA-COMP:14125"/>
        <dbReference type="ChEBI" id="CHEBI:15378"/>
        <dbReference type="ChEBI" id="CHEBI:17509"/>
        <dbReference type="ChEBI" id="CHEBI:55474"/>
        <dbReference type="ChEBI" id="CHEBI:59789"/>
        <dbReference type="ChEBI" id="CHEBI:64479"/>
        <dbReference type="ChEBI" id="CHEBI:138651"/>
        <dbReference type="EC" id="2.3.1.184"/>
    </reaction>
</comment>
<evidence type="ECO:0000256" key="3">
    <source>
        <dbReference type="ARBA" id="ARBA00022679"/>
    </source>
</evidence>
<keyword evidence="8" id="KW-0012">Acyltransferase</keyword>
<reference evidence="8" key="1">
    <citation type="journal article" date="2017" name="Syst. Appl. Microbiol.">
        <title>Soybeans inoculated with root zone soils of Canadian native legumes harbour diverse and novel Bradyrhizobium spp. that possess agricultural potential.</title>
        <authorList>
            <person name="Bromfield E.S.P."/>
            <person name="Cloutier S."/>
            <person name="Tambong J.T."/>
            <person name="Tran Thi T.V."/>
        </authorList>
    </citation>
    <scope>NUCLEOTIDE SEQUENCE</scope>
    <source>
        <strain evidence="8">1S5</strain>
    </source>
</reference>
<geneLocation type="plasmid" evidence="8 9">
    <name>pBb1S5b</name>
</geneLocation>
<dbReference type="PRINTS" id="PR01549">
    <property type="entry name" value="AUTOINDCRSYN"/>
</dbReference>
<dbReference type="GO" id="GO:0007165">
    <property type="term" value="P:signal transduction"/>
    <property type="evidence" value="ECO:0007669"/>
    <property type="project" value="TreeGrafter"/>
</dbReference>
<accession>A0A8T5VR12</accession>
<dbReference type="InterPro" id="IPR001690">
    <property type="entry name" value="Autoind_synthase"/>
</dbReference>
<comment type="similarity">
    <text evidence="7">Belongs to the autoinducer synthase family.</text>
</comment>
<dbReference type="SUPFAM" id="SSF55729">
    <property type="entry name" value="Acyl-CoA N-acyltransferases (Nat)"/>
    <property type="match status" value="1"/>
</dbReference>
<dbReference type="Proteomes" id="UP000551709">
    <property type="component" value="Plasmid pBb1S5b"/>
</dbReference>
<dbReference type="EC" id="2.3.1.184" evidence="1"/>
<keyword evidence="4" id="KW-0949">S-adenosyl-L-methionine</keyword>
<dbReference type="GO" id="GO:0061579">
    <property type="term" value="F:N-acyl homoserine lactone synthase activity"/>
    <property type="evidence" value="ECO:0007669"/>
    <property type="project" value="UniProtKB-EC"/>
</dbReference>
<sequence length="211" mass="23523">MRAIAVPPKTYSNSAVLLDSMHRLRARAFRERMDWDVDVKDGREADQFDNRRPTCILALSDRNEVAGCARLLSTAGPTLLSVRFPELIGSGLPHAAMIESSRFCVDTSIETGRAGKALHDATWTMFAAIIEWSLANGYRELDTETDVRIERILRRVGWPMARIGAPKPIGNTTAVVGLLPTDQANFERVRPACYRSSINRSRKRPEGSPSR</sequence>
<dbReference type="Pfam" id="PF00765">
    <property type="entry name" value="Autoind_synth"/>
    <property type="match status" value="1"/>
</dbReference>
<keyword evidence="3 8" id="KW-0808">Transferase</keyword>
<evidence type="ECO:0000256" key="2">
    <source>
        <dbReference type="ARBA" id="ARBA00022654"/>
    </source>
</evidence>
<evidence type="ECO:0000256" key="1">
    <source>
        <dbReference type="ARBA" id="ARBA00012340"/>
    </source>
</evidence>
<keyword evidence="8" id="KW-0614">Plasmid</keyword>
<evidence type="ECO:0000313" key="8">
    <source>
        <dbReference type="EMBL" id="UPT92398.1"/>
    </source>
</evidence>
<dbReference type="PROSITE" id="PS51187">
    <property type="entry name" value="AUTOINDUCER_SYNTH_2"/>
    <property type="match status" value="1"/>
</dbReference>
<name>A0A8T5VR12_9BRAD</name>
<evidence type="ECO:0000256" key="6">
    <source>
        <dbReference type="ARBA" id="ARBA00048576"/>
    </source>
</evidence>
<dbReference type="InterPro" id="IPR016181">
    <property type="entry name" value="Acyl_CoA_acyltransferase"/>
</dbReference>
<dbReference type="PANTHER" id="PTHR39322">
    <property type="entry name" value="ACYL-HOMOSERINE-LACTONE SYNTHASE"/>
    <property type="match status" value="1"/>
</dbReference>
<keyword evidence="5 7" id="KW-0071">Autoinducer synthesis</keyword>
<dbReference type="Gene3D" id="3.40.630.30">
    <property type="match status" value="1"/>
</dbReference>
<dbReference type="AlphaFoldDB" id="A0A8T5VR12"/>
<proteinExistence type="inferred from homology"/>
<dbReference type="GO" id="GO:0009372">
    <property type="term" value="P:quorum sensing"/>
    <property type="evidence" value="ECO:0007669"/>
    <property type="project" value="UniProtKB-UniRule"/>
</dbReference>
<reference evidence="8" key="2">
    <citation type="submission" date="2022-04" db="EMBL/GenBank/DDBJ databases">
        <authorList>
            <person name="Bromfield E.S.P."/>
            <person name="Cloutier S."/>
        </authorList>
    </citation>
    <scope>NUCLEOTIDE SEQUENCE</scope>
    <source>
        <strain evidence="8">1S5</strain>
        <plasmid evidence="8">pBb1S5b</plasmid>
    </source>
</reference>
<dbReference type="RefSeq" id="WP_166107254.1">
    <property type="nucleotide sequence ID" value="NZ_CP096253.1"/>
</dbReference>
<dbReference type="EMBL" id="CP096257">
    <property type="protein sequence ID" value="UPT92398.1"/>
    <property type="molecule type" value="Genomic_DNA"/>
</dbReference>
<evidence type="ECO:0000256" key="4">
    <source>
        <dbReference type="ARBA" id="ARBA00022691"/>
    </source>
</evidence>
<dbReference type="PANTHER" id="PTHR39322:SF1">
    <property type="entry name" value="ISOVALERYL-HOMOSERINE LACTONE SYNTHASE"/>
    <property type="match status" value="1"/>
</dbReference>
<dbReference type="PROSITE" id="PS00949">
    <property type="entry name" value="AUTOINDUCER_SYNTH_1"/>
    <property type="match status" value="1"/>
</dbReference>
<keyword evidence="2 7" id="KW-0673">Quorum sensing</keyword>
<evidence type="ECO:0000313" key="9">
    <source>
        <dbReference type="Proteomes" id="UP000551709"/>
    </source>
</evidence>
<evidence type="ECO:0000256" key="5">
    <source>
        <dbReference type="ARBA" id="ARBA00022929"/>
    </source>
</evidence>
<protein>
    <recommendedName>
        <fullName evidence="1">acyl-homoserine-lactone synthase</fullName>
        <ecNumber evidence="1">2.3.1.184</ecNumber>
    </recommendedName>
</protein>